<gene>
    <name evidence="2" type="ORF">NEOLI_004327</name>
</gene>
<evidence type="ECO:0000313" key="3">
    <source>
        <dbReference type="Proteomes" id="UP000186594"/>
    </source>
</evidence>
<feature type="region of interest" description="Disordered" evidence="1">
    <location>
        <begin position="51"/>
        <end position="85"/>
    </location>
</feature>
<evidence type="ECO:0000313" key="2">
    <source>
        <dbReference type="EMBL" id="OLL25953.1"/>
    </source>
</evidence>
<reference evidence="2 3" key="1">
    <citation type="submission" date="2016-04" db="EMBL/GenBank/DDBJ databases">
        <title>Evolutionary innovation and constraint leading to complex multicellularity in the Ascomycota.</title>
        <authorList>
            <person name="Cisse O."/>
            <person name="Nguyen A."/>
            <person name="Hewitt D.A."/>
            <person name="Jedd G."/>
            <person name="Stajich J.E."/>
        </authorList>
    </citation>
    <scope>NUCLEOTIDE SEQUENCE [LARGE SCALE GENOMIC DNA]</scope>
    <source>
        <strain evidence="2 3">DAH-3</strain>
    </source>
</reference>
<sequence>MASRTWNRTFANGIAAERAARDLQVPTPHQWERDDMTEQTFVTNNTSFVKEPNAPQAKRVPENIGRGRGRGTARAAKRGTRGRGT</sequence>
<keyword evidence="3" id="KW-1185">Reference proteome</keyword>
<evidence type="ECO:0000256" key="1">
    <source>
        <dbReference type="SAM" id="MobiDB-lite"/>
    </source>
</evidence>
<organism evidence="2 3">
    <name type="scientific">Neolecta irregularis (strain DAH-3)</name>
    <dbReference type="NCBI Taxonomy" id="1198029"/>
    <lineage>
        <taxon>Eukaryota</taxon>
        <taxon>Fungi</taxon>
        <taxon>Dikarya</taxon>
        <taxon>Ascomycota</taxon>
        <taxon>Taphrinomycotina</taxon>
        <taxon>Neolectales</taxon>
        <taxon>Neolectaceae</taxon>
        <taxon>Neolecta</taxon>
    </lineage>
</organism>
<dbReference type="EMBL" id="LXFE01000275">
    <property type="protein sequence ID" value="OLL25953.1"/>
    <property type="molecule type" value="Genomic_DNA"/>
</dbReference>
<accession>A0A1U7LTP3</accession>
<dbReference type="Proteomes" id="UP000186594">
    <property type="component" value="Unassembled WGS sequence"/>
</dbReference>
<proteinExistence type="predicted"/>
<protein>
    <submittedName>
        <fullName evidence="2">DASH complex subunit DAM1</fullName>
    </submittedName>
</protein>
<comment type="caution">
    <text evidence="2">The sequence shown here is derived from an EMBL/GenBank/DDBJ whole genome shotgun (WGS) entry which is preliminary data.</text>
</comment>
<dbReference type="AlphaFoldDB" id="A0A1U7LTP3"/>
<feature type="compositionally biased region" description="Basic residues" evidence="1">
    <location>
        <begin position="67"/>
        <end position="85"/>
    </location>
</feature>
<name>A0A1U7LTP3_NEOID</name>